<evidence type="ECO:0000313" key="1">
    <source>
        <dbReference type="EMBL" id="RCH81083.1"/>
    </source>
</evidence>
<comment type="caution">
    <text evidence="1">The sequence shown here is derived from an EMBL/GenBank/DDBJ whole genome shotgun (WGS) entry which is preliminary data.</text>
</comment>
<evidence type="ECO:0000313" key="2">
    <source>
        <dbReference type="Proteomes" id="UP000253551"/>
    </source>
</evidence>
<name>A0A367ITS2_RHIST</name>
<organism evidence="1 2">
    <name type="scientific">Rhizopus stolonifer</name>
    <name type="common">Rhizopus nigricans</name>
    <dbReference type="NCBI Taxonomy" id="4846"/>
    <lineage>
        <taxon>Eukaryota</taxon>
        <taxon>Fungi</taxon>
        <taxon>Fungi incertae sedis</taxon>
        <taxon>Mucoromycota</taxon>
        <taxon>Mucoromycotina</taxon>
        <taxon>Mucoromycetes</taxon>
        <taxon>Mucorales</taxon>
        <taxon>Mucorineae</taxon>
        <taxon>Rhizopodaceae</taxon>
        <taxon>Rhizopus</taxon>
    </lineage>
</organism>
<protein>
    <submittedName>
        <fullName evidence="1">Uncharacterized protein</fullName>
    </submittedName>
</protein>
<sequence length="123" mass="14177">MYLLELVLELREALGDVLTMPAPDSIINFMQRVKNKIPAFATKKHSAVNQKTAKTHDFYVNEPSEYIKHIVGQPGMTSKNPDCFRGFGYTVARNIDNRFNIVVPRGLKEEQHLLWLDQSFVER</sequence>
<dbReference type="AlphaFoldDB" id="A0A367ITS2"/>
<dbReference type="OrthoDB" id="2272589at2759"/>
<dbReference type="EMBL" id="PJQM01005677">
    <property type="protein sequence ID" value="RCH81083.1"/>
    <property type="molecule type" value="Genomic_DNA"/>
</dbReference>
<dbReference type="Proteomes" id="UP000253551">
    <property type="component" value="Unassembled WGS sequence"/>
</dbReference>
<reference evidence="1 2" key="1">
    <citation type="journal article" date="2018" name="G3 (Bethesda)">
        <title>Phylogenetic and Phylogenomic Definition of Rhizopus Species.</title>
        <authorList>
            <person name="Gryganskyi A.P."/>
            <person name="Golan J."/>
            <person name="Dolatabadi S."/>
            <person name="Mondo S."/>
            <person name="Robb S."/>
            <person name="Idnurm A."/>
            <person name="Muszewska A."/>
            <person name="Steczkiewicz K."/>
            <person name="Masonjones S."/>
            <person name="Liao H.L."/>
            <person name="Gajdeczka M.T."/>
            <person name="Anike F."/>
            <person name="Vuek A."/>
            <person name="Anishchenko I.M."/>
            <person name="Voigt K."/>
            <person name="de Hoog G.S."/>
            <person name="Smith M.E."/>
            <person name="Heitman J."/>
            <person name="Vilgalys R."/>
            <person name="Stajich J.E."/>
        </authorList>
    </citation>
    <scope>NUCLEOTIDE SEQUENCE [LARGE SCALE GENOMIC DNA]</scope>
    <source>
        <strain evidence="1 2">LSU 92-RS-03</strain>
    </source>
</reference>
<gene>
    <name evidence="1" type="ORF">CU098_007833</name>
</gene>
<proteinExistence type="predicted"/>
<keyword evidence="2" id="KW-1185">Reference proteome</keyword>
<accession>A0A367ITS2</accession>